<dbReference type="RefSeq" id="WP_066815670.1">
    <property type="nucleotide sequence ID" value="NZ_CP012661.1"/>
</dbReference>
<dbReference type="PANTHER" id="PTHR43172">
    <property type="entry name" value="ADENYLOSUCCINATE LYASE"/>
    <property type="match status" value="1"/>
</dbReference>
<dbReference type="Pfam" id="PF00206">
    <property type="entry name" value="Lyase_1"/>
    <property type="match status" value="1"/>
</dbReference>
<sequence length="440" mass="45239">MPAAPADSLIYGRLFGDEDTARLFTDSAEIRAMLLVEGALARVQGALGLIPADAAAFIDRASQEVVIDPAALAVETAQNGVPVPALLAAFRKGAAAPGPMQYLHWGATSQDIMDTALALRLRPMLRLWEGRIAGLLARLAELAEAGASLPMTARTYGQAATPTSFGAVVAAWGWPLLDWQGQLSPLRDRVLKVSLSGAAGTLSAMGEAGPAVRAALASELALADPGHSWHSDRSVSGQLAAFAAGLAGSLGKLGEDLLLLSQSGVAEVTLAGGASSTMPQKQNPVGPSALVALARHVIGLTALVQGAALHRQQRDGAAWFGEWLALPQLCICTGRMLTLGAEVLASLAPDGAAMARALEEGQGLIHAEALSFALAKTMPRPEAQAAVKELCAQVLVTGEPLLTLAAQRFPKTDWAAHLAGAGLGQAPSEARVFAARVRGG</sequence>
<dbReference type="EMBL" id="CP012661">
    <property type="protein sequence ID" value="AMY70934.1"/>
    <property type="molecule type" value="Genomic_DNA"/>
</dbReference>
<protein>
    <submittedName>
        <fullName evidence="3">3-carboxy-cis,cis-muconate cycloisomerase</fullName>
    </submittedName>
</protein>
<dbReference type="InterPro" id="IPR000362">
    <property type="entry name" value="Fumarate_lyase_fam"/>
</dbReference>
<dbReference type="Gene3D" id="1.10.40.30">
    <property type="entry name" value="Fumarase/aspartase (C-terminal domain)"/>
    <property type="match status" value="1"/>
</dbReference>
<evidence type="ECO:0000313" key="4">
    <source>
        <dbReference type="Proteomes" id="UP000076128"/>
    </source>
</evidence>
<keyword evidence="3" id="KW-0413">Isomerase</keyword>
<keyword evidence="4" id="KW-1185">Reference proteome</keyword>
<evidence type="ECO:0000313" key="3">
    <source>
        <dbReference type="EMBL" id="AMY70934.1"/>
    </source>
</evidence>
<dbReference type="GO" id="GO:0016853">
    <property type="term" value="F:isomerase activity"/>
    <property type="evidence" value="ECO:0007669"/>
    <property type="project" value="UniProtKB-KW"/>
</dbReference>
<dbReference type="OrthoDB" id="9768878at2"/>
<dbReference type="SUPFAM" id="SSF48557">
    <property type="entry name" value="L-aspartase-like"/>
    <property type="match status" value="1"/>
</dbReference>
<dbReference type="InterPro" id="IPR008948">
    <property type="entry name" value="L-Aspartase-like"/>
</dbReference>
<dbReference type="PRINTS" id="PR00145">
    <property type="entry name" value="ARGSUCLYASE"/>
</dbReference>
<dbReference type="AlphaFoldDB" id="A0A159Z8J4"/>
<dbReference type="GO" id="GO:0016829">
    <property type="term" value="F:lyase activity"/>
    <property type="evidence" value="ECO:0007669"/>
    <property type="project" value="UniProtKB-ARBA"/>
</dbReference>
<proteinExistence type="inferred from homology"/>
<dbReference type="KEGG" id="daa:AKL17_3711"/>
<dbReference type="PRINTS" id="PR00149">
    <property type="entry name" value="FUMRATELYASE"/>
</dbReference>
<name>A0A159Z8J4_9RHOB</name>
<dbReference type="SMART" id="SM00998">
    <property type="entry name" value="ADSL_C"/>
    <property type="match status" value="1"/>
</dbReference>
<reference evidence="3 4" key="1">
    <citation type="submission" date="2015-09" db="EMBL/GenBank/DDBJ databases">
        <title>Complete genome sequence of Defluviimonas alba cai42t isolated from an oilfield in Xinjiang.</title>
        <authorList>
            <person name="Geng S."/>
            <person name="Pan X."/>
            <person name="Wu X."/>
        </authorList>
    </citation>
    <scope>NUCLEOTIDE SEQUENCE [LARGE SCALE GENOMIC DNA]</scope>
    <source>
        <strain evidence="4">cai42</strain>
    </source>
</reference>
<dbReference type="InterPro" id="IPR019468">
    <property type="entry name" value="AdenyloSucc_lyase_C"/>
</dbReference>
<evidence type="ECO:0000256" key="1">
    <source>
        <dbReference type="ARBA" id="ARBA00034772"/>
    </source>
</evidence>
<dbReference type="PANTHER" id="PTHR43172:SF2">
    <property type="entry name" value="ADENYLOSUCCINATE LYASE C-TERMINAL DOMAIN-CONTAINING PROTEIN"/>
    <property type="match status" value="1"/>
</dbReference>
<feature type="domain" description="Adenylosuccinate lyase C-terminal" evidence="2">
    <location>
        <begin position="362"/>
        <end position="434"/>
    </location>
</feature>
<gene>
    <name evidence="3" type="ORF">AKL17_3711</name>
</gene>
<dbReference type="Gene3D" id="1.20.200.10">
    <property type="entry name" value="Fumarase/aspartase (Central domain)"/>
    <property type="match status" value="1"/>
</dbReference>
<organism evidence="3 4">
    <name type="scientific">Frigidibacter mobilis</name>
    <dbReference type="NCBI Taxonomy" id="1335048"/>
    <lineage>
        <taxon>Bacteria</taxon>
        <taxon>Pseudomonadati</taxon>
        <taxon>Pseudomonadota</taxon>
        <taxon>Alphaproteobacteria</taxon>
        <taxon>Rhodobacterales</taxon>
        <taxon>Paracoccaceae</taxon>
        <taxon>Frigidibacter</taxon>
    </lineage>
</organism>
<evidence type="ECO:0000259" key="2">
    <source>
        <dbReference type="SMART" id="SM00998"/>
    </source>
</evidence>
<dbReference type="Gene3D" id="1.10.275.10">
    <property type="entry name" value="Fumarase/aspartase (N-terminal domain)"/>
    <property type="match status" value="1"/>
</dbReference>
<accession>A0A159Z8J4</accession>
<dbReference type="Proteomes" id="UP000076128">
    <property type="component" value="Chromosome"/>
</dbReference>
<dbReference type="STRING" id="1335048.AKL17_3711"/>
<dbReference type="InterPro" id="IPR024083">
    <property type="entry name" value="Fumarase/histidase_N"/>
</dbReference>
<dbReference type="InterPro" id="IPR022761">
    <property type="entry name" value="Fumarate_lyase_N"/>
</dbReference>
<dbReference type="PATRIC" id="fig|1335048.3.peg.3849"/>
<comment type="similarity">
    <text evidence="1">Belongs to the class-II fumarase/aspartase family.</text>
</comment>